<organism evidence="9 10">
    <name type="scientific">Paralvinella palmiformis</name>
    <dbReference type="NCBI Taxonomy" id="53620"/>
    <lineage>
        <taxon>Eukaryota</taxon>
        <taxon>Metazoa</taxon>
        <taxon>Spiralia</taxon>
        <taxon>Lophotrochozoa</taxon>
        <taxon>Annelida</taxon>
        <taxon>Polychaeta</taxon>
        <taxon>Sedentaria</taxon>
        <taxon>Canalipalpata</taxon>
        <taxon>Terebellida</taxon>
        <taxon>Terebelliformia</taxon>
        <taxon>Alvinellidae</taxon>
        <taxon>Paralvinella</taxon>
    </lineage>
</organism>
<dbReference type="GO" id="GO:0000166">
    <property type="term" value="F:nucleotide binding"/>
    <property type="evidence" value="ECO:0007669"/>
    <property type="project" value="UniProtKB-KW"/>
</dbReference>
<dbReference type="Proteomes" id="UP001208570">
    <property type="component" value="Unassembled WGS sequence"/>
</dbReference>
<proteinExistence type="inferred from homology"/>
<keyword evidence="5" id="KW-0472">Membrane</keyword>
<dbReference type="FunFam" id="3.30.70.1230:FF:000030">
    <property type="entry name" value="Si:ch211-215j19.12"/>
    <property type="match status" value="1"/>
</dbReference>
<evidence type="ECO:0000256" key="5">
    <source>
        <dbReference type="ARBA" id="ARBA00023136"/>
    </source>
</evidence>
<evidence type="ECO:0000256" key="3">
    <source>
        <dbReference type="ARBA" id="ARBA00022741"/>
    </source>
</evidence>
<evidence type="ECO:0000256" key="6">
    <source>
        <dbReference type="ARBA" id="ARBA00023239"/>
    </source>
</evidence>
<dbReference type="GO" id="GO:0001653">
    <property type="term" value="F:peptide receptor activity"/>
    <property type="evidence" value="ECO:0007669"/>
    <property type="project" value="TreeGrafter"/>
</dbReference>
<evidence type="ECO:0000256" key="2">
    <source>
        <dbReference type="ARBA" id="ARBA00022692"/>
    </source>
</evidence>
<dbReference type="GO" id="GO:0004383">
    <property type="term" value="F:guanylate cyclase activity"/>
    <property type="evidence" value="ECO:0007669"/>
    <property type="project" value="TreeGrafter"/>
</dbReference>
<dbReference type="PANTHER" id="PTHR11920:SF335">
    <property type="entry name" value="GUANYLATE CYCLASE"/>
    <property type="match status" value="1"/>
</dbReference>
<keyword evidence="2" id="KW-0812">Transmembrane</keyword>
<dbReference type="Gene3D" id="3.30.70.1230">
    <property type="entry name" value="Nucleotide cyclase"/>
    <property type="match status" value="1"/>
</dbReference>
<dbReference type="GO" id="GO:0004016">
    <property type="term" value="F:adenylate cyclase activity"/>
    <property type="evidence" value="ECO:0007669"/>
    <property type="project" value="TreeGrafter"/>
</dbReference>
<dbReference type="GO" id="GO:0035556">
    <property type="term" value="P:intracellular signal transduction"/>
    <property type="evidence" value="ECO:0007669"/>
    <property type="project" value="InterPro"/>
</dbReference>
<dbReference type="Pfam" id="PF00211">
    <property type="entry name" value="Guanylate_cyc"/>
    <property type="match status" value="1"/>
</dbReference>
<keyword evidence="4" id="KW-1133">Transmembrane helix</keyword>
<evidence type="ECO:0000256" key="7">
    <source>
        <dbReference type="RuleBase" id="RU000405"/>
    </source>
</evidence>
<dbReference type="EMBL" id="JAODUP010000433">
    <property type="protein sequence ID" value="KAK2149867.1"/>
    <property type="molecule type" value="Genomic_DNA"/>
</dbReference>
<dbReference type="InterPro" id="IPR029787">
    <property type="entry name" value="Nucleotide_cyclase"/>
</dbReference>
<name>A0AAD9JBP5_9ANNE</name>
<evidence type="ECO:0000313" key="10">
    <source>
        <dbReference type="Proteomes" id="UP001208570"/>
    </source>
</evidence>
<evidence type="ECO:0000313" key="9">
    <source>
        <dbReference type="EMBL" id="KAK2149867.1"/>
    </source>
</evidence>
<dbReference type="InterPro" id="IPR001054">
    <property type="entry name" value="A/G_cyclase"/>
</dbReference>
<keyword evidence="3" id="KW-0547">Nucleotide-binding</keyword>
<dbReference type="SUPFAM" id="SSF55073">
    <property type="entry name" value="Nucleotide cyclase"/>
    <property type="match status" value="1"/>
</dbReference>
<comment type="caution">
    <text evidence="9">The sequence shown here is derived from an EMBL/GenBank/DDBJ whole genome shotgun (WGS) entry which is preliminary data.</text>
</comment>
<dbReference type="AlphaFoldDB" id="A0AAD9JBP5"/>
<dbReference type="InterPro" id="IPR018297">
    <property type="entry name" value="A/G_cyclase_CS"/>
</dbReference>
<keyword evidence="10" id="KW-1185">Reference proteome</keyword>
<evidence type="ECO:0000256" key="1">
    <source>
        <dbReference type="ARBA" id="ARBA00004370"/>
    </source>
</evidence>
<reference evidence="9" key="1">
    <citation type="journal article" date="2023" name="Mol. Biol. Evol.">
        <title>Third-Generation Sequencing Reveals the Adaptive Role of the Epigenome in Three Deep-Sea Polychaetes.</title>
        <authorList>
            <person name="Perez M."/>
            <person name="Aroh O."/>
            <person name="Sun Y."/>
            <person name="Lan Y."/>
            <person name="Juniper S.K."/>
            <person name="Young C.R."/>
            <person name="Angers B."/>
            <person name="Qian P.Y."/>
        </authorList>
    </citation>
    <scope>NUCLEOTIDE SEQUENCE</scope>
    <source>
        <strain evidence="9">P08H-3</strain>
    </source>
</reference>
<dbReference type="GO" id="GO:0007168">
    <property type="term" value="P:receptor guanylyl cyclase signaling pathway"/>
    <property type="evidence" value="ECO:0007669"/>
    <property type="project" value="TreeGrafter"/>
</dbReference>
<dbReference type="PROSITE" id="PS50125">
    <property type="entry name" value="GUANYLATE_CYCLASE_2"/>
    <property type="match status" value="1"/>
</dbReference>
<accession>A0AAD9JBP5</accession>
<evidence type="ECO:0000259" key="8">
    <source>
        <dbReference type="PROSITE" id="PS50125"/>
    </source>
</evidence>
<dbReference type="PANTHER" id="PTHR11920">
    <property type="entry name" value="GUANYLYL CYCLASE"/>
    <property type="match status" value="1"/>
</dbReference>
<dbReference type="SMART" id="SM00044">
    <property type="entry name" value="CYCc"/>
    <property type="match status" value="1"/>
</dbReference>
<dbReference type="GO" id="GO:0005886">
    <property type="term" value="C:plasma membrane"/>
    <property type="evidence" value="ECO:0007669"/>
    <property type="project" value="TreeGrafter"/>
</dbReference>
<sequence>MQVVDLLNDLYTTFDRTLQKYDVYKVETIGDAYMTVSGLPVRNGNRHVVEIADMATALLDEVLTFRIRHMPDQVLQLRIGLHTGSCAAGIVGQTMPRYCLFGDTVNMASRMESTGQAQKIHVSEATRQALVSFSKYKCIPRGKTEVKGKGVLDTYWLKVWQENGDETSNELLEIGDG</sequence>
<comment type="subcellular location">
    <subcellularLocation>
        <location evidence="1">Membrane</location>
    </subcellularLocation>
</comment>
<dbReference type="PROSITE" id="PS00452">
    <property type="entry name" value="GUANYLATE_CYCLASE_1"/>
    <property type="match status" value="1"/>
</dbReference>
<comment type="similarity">
    <text evidence="7">Belongs to the adenylyl cyclase class-4/guanylyl cyclase family.</text>
</comment>
<evidence type="ECO:0000256" key="4">
    <source>
        <dbReference type="ARBA" id="ARBA00022989"/>
    </source>
</evidence>
<dbReference type="InterPro" id="IPR050401">
    <property type="entry name" value="Cyclic_nucleotide_synthase"/>
</dbReference>
<gene>
    <name evidence="9" type="ORF">LSH36_433g00017</name>
</gene>
<feature type="domain" description="Guanylate cyclase" evidence="8">
    <location>
        <begin position="1"/>
        <end position="112"/>
    </location>
</feature>
<protein>
    <recommendedName>
        <fullName evidence="8">Guanylate cyclase domain-containing protein</fullName>
    </recommendedName>
</protein>
<keyword evidence="6 7" id="KW-0456">Lyase</keyword>
<dbReference type="CDD" id="cd07302">
    <property type="entry name" value="CHD"/>
    <property type="match status" value="1"/>
</dbReference>